<gene>
    <name evidence="2" type="ORF">Pdw03_5287</name>
</gene>
<evidence type="ECO:0000313" key="2">
    <source>
        <dbReference type="EMBL" id="QQK47652.1"/>
    </source>
</evidence>
<name>A0A7T6XUS3_PENDI</name>
<evidence type="ECO:0000256" key="1">
    <source>
        <dbReference type="SAM" id="MobiDB-lite"/>
    </source>
</evidence>
<reference evidence="2 3" key="1">
    <citation type="submission" date="2020-08" db="EMBL/GenBank/DDBJ databases">
        <title>The completed genome sequence of the pathogenic ascomycete fungus Penicillium digitatum.</title>
        <authorList>
            <person name="Wang M."/>
        </authorList>
    </citation>
    <scope>NUCLEOTIDE SEQUENCE [LARGE SCALE GENOMIC DNA]</scope>
    <source>
        <strain evidence="2 3">PdW03</strain>
    </source>
</reference>
<protein>
    <submittedName>
        <fullName evidence="2">Uncharacterized protein</fullName>
    </submittedName>
</protein>
<feature type="region of interest" description="Disordered" evidence="1">
    <location>
        <begin position="65"/>
        <end position="86"/>
    </location>
</feature>
<sequence>MGAIALSRSARRVGVESDAQDTCRFRNQIRINGRDSLSSPIEREDILHIQPFKPEITHPIQQQRAYHPAEHQQEHSHQAACPGQCL</sequence>
<dbReference type="GeneID" id="90952722"/>
<dbReference type="EMBL" id="CP060779">
    <property type="protein sequence ID" value="QQK47652.1"/>
    <property type="molecule type" value="Genomic_DNA"/>
</dbReference>
<proteinExistence type="predicted"/>
<organism evidence="2 3">
    <name type="scientific">Penicillium digitatum</name>
    <name type="common">Green mold</name>
    <dbReference type="NCBI Taxonomy" id="36651"/>
    <lineage>
        <taxon>Eukaryota</taxon>
        <taxon>Fungi</taxon>
        <taxon>Dikarya</taxon>
        <taxon>Ascomycota</taxon>
        <taxon>Pezizomycotina</taxon>
        <taxon>Eurotiomycetes</taxon>
        <taxon>Eurotiomycetidae</taxon>
        <taxon>Eurotiales</taxon>
        <taxon>Aspergillaceae</taxon>
        <taxon>Penicillium</taxon>
    </lineage>
</organism>
<accession>A0A7T6XUS3</accession>
<evidence type="ECO:0000313" key="3">
    <source>
        <dbReference type="Proteomes" id="UP000595662"/>
    </source>
</evidence>
<dbReference type="Proteomes" id="UP000595662">
    <property type="component" value="Chromosome 6"/>
</dbReference>
<feature type="compositionally biased region" description="Basic and acidic residues" evidence="1">
    <location>
        <begin position="67"/>
        <end position="77"/>
    </location>
</feature>
<dbReference type="AlphaFoldDB" id="A0A7T6XUS3"/>
<dbReference type="RefSeq" id="XP_065957957.1">
    <property type="nucleotide sequence ID" value="XM_066101017.1"/>
</dbReference>